<gene>
    <name evidence="2" type="ORF">A1O3_07982</name>
</gene>
<dbReference type="GeneID" id="19172074"/>
<protein>
    <submittedName>
        <fullName evidence="2">Uncharacterized protein</fullName>
    </submittedName>
</protein>
<evidence type="ECO:0000313" key="2">
    <source>
        <dbReference type="EMBL" id="EXJ79700.1"/>
    </source>
</evidence>
<proteinExistence type="predicted"/>
<dbReference type="RefSeq" id="XP_007736274.1">
    <property type="nucleotide sequence ID" value="XM_007738084.1"/>
</dbReference>
<feature type="compositionally biased region" description="Polar residues" evidence="1">
    <location>
        <begin position="43"/>
        <end position="54"/>
    </location>
</feature>
<keyword evidence="3" id="KW-1185">Reference proteome</keyword>
<feature type="region of interest" description="Disordered" evidence="1">
    <location>
        <begin position="96"/>
        <end position="118"/>
    </location>
</feature>
<name>W9XQT7_9EURO</name>
<reference evidence="2 3" key="1">
    <citation type="submission" date="2013-03" db="EMBL/GenBank/DDBJ databases">
        <title>The Genome Sequence of Capronia epimyces CBS 606.96.</title>
        <authorList>
            <consortium name="The Broad Institute Genomics Platform"/>
            <person name="Cuomo C."/>
            <person name="de Hoog S."/>
            <person name="Gorbushina A."/>
            <person name="Walker B."/>
            <person name="Young S.K."/>
            <person name="Zeng Q."/>
            <person name="Gargeya S."/>
            <person name="Fitzgerald M."/>
            <person name="Haas B."/>
            <person name="Abouelleil A."/>
            <person name="Allen A.W."/>
            <person name="Alvarado L."/>
            <person name="Arachchi H.M."/>
            <person name="Berlin A.M."/>
            <person name="Chapman S.B."/>
            <person name="Gainer-Dewar J."/>
            <person name="Goldberg J."/>
            <person name="Griggs A."/>
            <person name="Gujja S."/>
            <person name="Hansen M."/>
            <person name="Howarth C."/>
            <person name="Imamovic A."/>
            <person name="Ireland A."/>
            <person name="Larimer J."/>
            <person name="McCowan C."/>
            <person name="Murphy C."/>
            <person name="Pearson M."/>
            <person name="Poon T.W."/>
            <person name="Priest M."/>
            <person name="Roberts A."/>
            <person name="Saif S."/>
            <person name="Shea T."/>
            <person name="Sisk P."/>
            <person name="Sykes S."/>
            <person name="Wortman J."/>
            <person name="Nusbaum C."/>
            <person name="Birren B."/>
        </authorList>
    </citation>
    <scope>NUCLEOTIDE SEQUENCE [LARGE SCALE GENOMIC DNA]</scope>
    <source>
        <strain evidence="2 3">CBS 606.96</strain>
    </source>
</reference>
<feature type="region of interest" description="Disordered" evidence="1">
    <location>
        <begin position="27"/>
        <end position="61"/>
    </location>
</feature>
<evidence type="ECO:0000313" key="3">
    <source>
        <dbReference type="Proteomes" id="UP000019478"/>
    </source>
</evidence>
<sequence>MFVSPYSAQTDPEVQEYNQRRAEYLAAKKKQKQDERLLRKASIASTSGQKSSSAGHEKGGRGLLKKLFHAVRATGDKDGMSQLTVDDNADADADADAKTLVDETGRDLDQVSVRTAVA</sequence>
<dbReference type="Proteomes" id="UP000019478">
    <property type="component" value="Unassembled WGS sequence"/>
</dbReference>
<organism evidence="2 3">
    <name type="scientific">Capronia epimyces CBS 606.96</name>
    <dbReference type="NCBI Taxonomy" id="1182542"/>
    <lineage>
        <taxon>Eukaryota</taxon>
        <taxon>Fungi</taxon>
        <taxon>Dikarya</taxon>
        <taxon>Ascomycota</taxon>
        <taxon>Pezizomycotina</taxon>
        <taxon>Eurotiomycetes</taxon>
        <taxon>Chaetothyriomycetidae</taxon>
        <taxon>Chaetothyriales</taxon>
        <taxon>Herpotrichiellaceae</taxon>
        <taxon>Capronia</taxon>
    </lineage>
</organism>
<comment type="caution">
    <text evidence="2">The sequence shown here is derived from an EMBL/GenBank/DDBJ whole genome shotgun (WGS) entry which is preliminary data.</text>
</comment>
<dbReference type="EMBL" id="AMGY01000007">
    <property type="protein sequence ID" value="EXJ79700.1"/>
    <property type="molecule type" value="Genomic_DNA"/>
</dbReference>
<accession>W9XQT7</accession>
<dbReference type="AlphaFoldDB" id="W9XQT7"/>
<evidence type="ECO:0000256" key="1">
    <source>
        <dbReference type="SAM" id="MobiDB-lite"/>
    </source>
</evidence>
<dbReference type="HOGENOM" id="CLU_174943_0_0_1"/>
<feature type="compositionally biased region" description="Basic and acidic residues" evidence="1">
    <location>
        <begin position="96"/>
        <end position="109"/>
    </location>
</feature>